<dbReference type="Pfam" id="PF00023">
    <property type="entry name" value="Ank"/>
    <property type="match status" value="1"/>
</dbReference>
<dbReference type="PANTHER" id="PTHR24198:SF165">
    <property type="entry name" value="ANKYRIN REPEAT-CONTAINING PROTEIN-RELATED"/>
    <property type="match status" value="1"/>
</dbReference>
<organism evidence="3">
    <name type="scientific">hydrothermal vent metagenome</name>
    <dbReference type="NCBI Taxonomy" id="652676"/>
    <lineage>
        <taxon>unclassified sequences</taxon>
        <taxon>metagenomes</taxon>
        <taxon>ecological metagenomes</taxon>
    </lineage>
</organism>
<dbReference type="PROSITE" id="PS50088">
    <property type="entry name" value="ANK_REPEAT"/>
    <property type="match status" value="7"/>
</dbReference>
<gene>
    <name evidence="3" type="ORF">MNBD_GAMMA12-3491</name>
</gene>
<accession>A0A3B0YZ69</accession>
<dbReference type="GO" id="GO:0005737">
    <property type="term" value="C:cytoplasm"/>
    <property type="evidence" value="ECO:0007669"/>
    <property type="project" value="TreeGrafter"/>
</dbReference>
<dbReference type="Gene3D" id="1.25.40.20">
    <property type="entry name" value="Ankyrin repeat-containing domain"/>
    <property type="match status" value="5"/>
</dbReference>
<dbReference type="SUPFAM" id="SSF48403">
    <property type="entry name" value="Ankyrin repeat"/>
    <property type="match status" value="3"/>
</dbReference>
<dbReference type="AlphaFoldDB" id="A0A3B0YZ69"/>
<dbReference type="Pfam" id="PF12796">
    <property type="entry name" value="Ank_2"/>
    <property type="match status" value="3"/>
</dbReference>
<dbReference type="InterPro" id="IPR036770">
    <property type="entry name" value="Ankyrin_rpt-contain_sf"/>
</dbReference>
<dbReference type="SMART" id="SM00248">
    <property type="entry name" value="ANK"/>
    <property type="match status" value="13"/>
</dbReference>
<proteinExistence type="predicted"/>
<dbReference type="InterPro" id="IPR002110">
    <property type="entry name" value="Ankyrin_rpt"/>
</dbReference>
<sequence length="625" mass="68001">MFIKIFFLAVIIAGPLSLQADSNKLNHQNKKQCHQSAKVAKNINTTACKNSNHLLDIVEKGDVSALKQLIKSKVNINCMDYHTNTPLIIAAKKGHVEIIRLLLLANANLNYVNSKGKVALTYAVMNRNIKSILILLSAKAETKLAVKGTYLPSKKLLNKIKDDYDISSVNIQKPSFTTTQVTQLKLLTHSLKNVNMKDLFSNTLLHIAAEADNSNAIKILLQAKVNVRSVNSFGDTALILAVKNGNTKIVKQLLKASVNINRKNNQGATPLHIAVTHGYSTIVRLLLLNKADVDIVNPLGNSAIHIASSKGYTNLVKQLINAKAKVNIFNKSSDSPLCLAASFNESSVIKLLIAANAKIDTGTRYTECSPINVASDKGHTRAVKVLLAANANIFHEHFSPANAATIAGHVNAFALILNSKSMRQKLSHQYTRLLYKAAEYGRTEIVALILAAKPSKIVPIKTENTPLEVAAYNDRVGVVKLLLASKKYPSNANSATKALLYAMTNEYVGGSIIMPLIAAKANINATDSKGNTPLHMIIPNTSEYRQDVIKIVLQAKPDINKRNRKGLTPLMLSLGDADIAYIILGAKAKINQVVKIKGKNVSALSLARKKGYTRTIKLLKEYGAK</sequence>
<evidence type="ECO:0000256" key="1">
    <source>
        <dbReference type="ARBA" id="ARBA00022737"/>
    </source>
</evidence>
<protein>
    <submittedName>
        <fullName evidence="3">Uncharacterized protein</fullName>
    </submittedName>
</protein>
<keyword evidence="2" id="KW-0040">ANK repeat</keyword>
<dbReference type="PANTHER" id="PTHR24198">
    <property type="entry name" value="ANKYRIN REPEAT AND PROTEIN KINASE DOMAIN-CONTAINING PROTEIN"/>
    <property type="match status" value="1"/>
</dbReference>
<evidence type="ECO:0000256" key="2">
    <source>
        <dbReference type="ARBA" id="ARBA00023043"/>
    </source>
</evidence>
<evidence type="ECO:0000313" key="3">
    <source>
        <dbReference type="EMBL" id="VAW74234.1"/>
    </source>
</evidence>
<dbReference type="EMBL" id="UOFL01000056">
    <property type="protein sequence ID" value="VAW74234.1"/>
    <property type="molecule type" value="Genomic_DNA"/>
</dbReference>
<name>A0A3B0YZ69_9ZZZZ</name>
<keyword evidence="1" id="KW-0677">Repeat</keyword>
<dbReference type="PROSITE" id="PS50297">
    <property type="entry name" value="ANK_REP_REGION"/>
    <property type="match status" value="4"/>
</dbReference>
<reference evidence="3" key="1">
    <citation type="submission" date="2018-06" db="EMBL/GenBank/DDBJ databases">
        <authorList>
            <person name="Zhirakovskaya E."/>
        </authorList>
    </citation>
    <scope>NUCLEOTIDE SEQUENCE</scope>
</reference>